<dbReference type="Proteomes" id="UP000437748">
    <property type="component" value="Unassembled WGS sequence"/>
</dbReference>
<feature type="domain" description="Tn3 transposase DDE" evidence="1">
    <location>
        <begin position="210"/>
        <end position="595"/>
    </location>
</feature>
<dbReference type="GO" id="GO:0006313">
    <property type="term" value="P:DNA transposition"/>
    <property type="evidence" value="ECO:0007669"/>
    <property type="project" value="InterPro"/>
</dbReference>
<dbReference type="RefSeq" id="WP_153418362.1">
    <property type="nucleotide sequence ID" value="NZ_WFLM01000001.1"/>
</dbReference>
<keyword evidence="3" id="KW-1185">Reference proteome</keyword>
<sequence length="611" mass="70992">MKILTVLNLSSTSEDSSIINAIEYMLFHKDTTTEWLYPGRIYKRKGKTGPILIDFSWIPENWWKLVTGKKKRDSFPQKINRKHFEACLCNQIMLELQAGDLCINNSIDFSDYRKELISEEESLRTLDEYGKLIGISSDKKQFIIDIQNNLEKSANFTDETFQENPDFKIQNEEPKLKKYIPIEKDKAKLKELESMLDKKMQKHSMSLLNILISGNNLLNLTKFFGPNSGHAAKIKDEEMRYILTIFAYGTGLGPTQTAKAVPEVNRRKISFLNLRHTSVDKIDNCIRSVINIYNKFDLPKLWRNGSRAAADGTHWDMYDNNLLSEYHIRYGQFGGIGYYHVSDTYIALFSHFISCGMREGIFILDGLSKNKSDIQPDTIHGDSHAQMLTGFGLSYLLGIKLMPRIKNWKDLNFYKPSSKQIFKHIDSLFTKEKIDLDLIGKYLYDMIRVAQSIKAGKINPSTILKRLNTSSRKNKLYYAFRELGRVIRTTYLLNYLSDQDLRRIVQSSTNKCESFNKFVKWIYFGEDMITKNDREEQLRVIKYNHLIAVVLTFYNVYAITKSVKELTSEGIKVNTTLISKINPYRTGHVNRFGVYEIQDRKLDDIDFELKV</sequence>
<comment type="caution">
    <text evidence="2">The sequence shown here is derived from an EMBL/GenBank/DDBJ whole genome shotgun (WGS) entry which is preliminary data.</text>
</comment>
<dbReference type="OrthoDB" id="5292689at2"/>
<evidence type="ECO:0000259" key="1">
    <source>
        <dbReference type="Pfam" id="PF01526"/>
    </source>
</evidence>
<dbReference type="InterPro" id="IPR002513">
    <property type="entry name" value="Tn3_Tnp_DDE_dom"/>
</dbReference>
<evidence type="ECO:0000313" key="3">
    <source>
        <dbReference type="Proteomes" id="UP000437748"/>
    </source>
</evidence>
<dbReference type="AlphaFoldDB" id="A0A6N6VZU8"/>
<reference evidence="2 3" key="1">
    <citation type="submission" date="2019-10" db="EMBL/GenBank/DDBJ databases">
        <title>New species of Slilvanegrellaceae.</title>
        <authorList>
            <person name="Pitt A."/>
            <person name="Hahn M.W."/>
        </authorList>
    </citation>
    <scope>NUCLEOTIDE SEQUENCE [LARGE SCALE GENOMIC DNA]</scope>
    <source>
        <strain evidence="2 3">SP-Ram-0.45-NSY-1</strain>
    </source>
</reference>
<proteinExistence type="predicted"/>
<dbReference type="EMBL" id="WFLM01000001">
    <property type="protein sequence ID" value="KAB8040842.1"/>
    <property type="molecule type" value="Genomic_DNA"/>
</dbReference>
<dbReference type="Pfam" id="PF01526">
    <property type="entry name" value="DDE_Tnp_Tn3"/>
    <property type="match status" value="1"/>
</dbReference>
<gene>
    <name evidence="2" type="ORF">GCL60_02635</name>
</gene>
<evidence type="ECO:0000313" key="2">
    <source>
        <dbReference type="EMBL" id="KAB8040842.1"/>
    </source>
</evidence>
<organism evidence="2 3">
    <name type="scientific">Silvanigrella paludirubra</name>
    <dbReference type="NCBI Taxonomy" id="2499159"/>
    <lineage>
        <taxon>Bacteria</taxon>
        <taxon>Pseudomonadati</taxon>
        <taxon>Bdellovibrionota</taxon>
        <taxon>Oligoflexia</taxon>
        <taxon>Silvanigrellales</taxon>
        <taxon>Silvanigrellaceae</taxon>
        <taxon>Silvanigrella</taxon>
    </lineage>
</organism>
<accession>A0A6N6VZU8</accession>
<name>A0A6N6VZU8_9BACT</name>
<protein>
    <submittedName>
        <fullName evidence="2">Tn3 family transposase</fullName>
    </submittedName>
</protein>
<dbReference type="GO" id="GO:0004803">
    <property type="term" value="F:transposase activity"/>
    <property type="evidence" value="ECO:0007669"/>
    <property type="project" value="InterPro"/>
</dbReference>